<feature type="domain" description="Transcription factor IIIC subunit 5 HTH" evidence="6">
    <location>
        <begin position="404"/>
        <end position="427"/>
    </location>
</feature>
<reference evidence="8 9" key="1">
    <citation type="submission" date="2015-07" db="EMBL/GenBank/DDBJ databases">
        <title>The genome of Habropoda laboriosa.</title>
        <authorList>
            <person name="Pan H."/>
            <person name="Kapheim K."/>
        </authorList>
    </citation>
    <scope>NUCLEOTIDE SEQUENCE [LARGE SCALE GENOMIC DNA]</scope>
    <source>
        <strain evidence="8">0110345459</strain>
    </source>
</reference>
<dbReference type="OrthoDB" id="5598268at2759"/>
<evidence type="ECO:0000256" key="1">
    <source>
        <dbReference type="ARBA" id="ARBA00004123"/>
    </source>
</evidence>
<dbReference type="InterPro" id="IPR019136">
    <property type="entry name" value="TF_IIIC_su-5_HTH"/>
</dbReference>
<name>A0A0L7R515_9HYME</name>
<evidence type="ECO:0000256" key="3">
    <source>
        <dbReference type="ARBA" id="ARBA00023163"/>
    </source>
</evidence>
<feature type="compositionally biased region" description="Basic and acidic residues" evidence="5">
    <location>
        <begin position="11"/>
        <end position="31"/>
    </location>
</feature>
<dbReference type="PANTHER" id="PTHR13230:SF5">
    <property type="entry name" value="GENERAL TRANSCRIPTION FACTOR 3C POLYPEPTIDE 5"/>
    <property type="match status" value="1"/>
</dbReference>
<dbReference type="Pfam" id="PF17682">
    <property type="entry name" value="Tau95_N"/>
    <property type="match status" value="1"/>
</dbReference>
<dbReference type="GO" id="GO:0001002">
    <property type="term" value="F:RNA polymerase III type 1 promoter sequence-specific DNA binding"/>
    <property type="evidence" value="ECO:0007669"/>
    <property type="project" value="TreeGrafter"/>
</dbReference>
<dbReference type="InterPro" id="IPR042536">
    <property type="entry name" value="TFIIIC_tauA_Sfc1"/>
</dbReference>
<feature type="region of interest" description="Disordered" evidence="5">
    <location>
        <begin position="162"/>
        <end position="184"/>
    </location>
</feature>
<dbReference type="PANTHER" id="PTHR13230">
    <property type="entry name" value="GENERAL TRANSCRIPTION FACTOR IIIC, POLYPEPTIDE 5"/>
    <property type="match status" value="1"/>
</dbReference>
<keyword evidence="2" id="KW-0238">DNA-binding</keyword>
<feature type="region of interest" description="Disordered" evidence="5">
    <location>
        <begin position="560"/>
        <end position="617"/>
    </location>
</feature>
<dbReference type="GO" id="GO:0005634">
    <property type="term" value="C:nucleus"/>
    <property type="evidence" value="ECO:0007669"/>
    <property type="project" value="UniProtKB-SubCell"/>
</dbReference>
<proteinExistence type="predicted"/>
<dbReference type="InterPro" id="IPR041499">
    <property type="entry name" value="Tfc1/Sfc1_N"/>
</dbReference>
<dbReference type="STRING" id="597456.A0A0L7R515"/>
<evidence type="ECO:0000256" key="5">
    <source>
        <dbReference type="SAM" id="MobiDB-lite"/>
    </source>
</evidence>
<dbReference type="Gene3D" id="3.30.200.160">
    <property type="entry name" value="TFIIIC, subcomplex tauA, subunit Sfc1, barrel domain"/>
    <property type="match status" value="1"/>
</dbReference>
<evidence type="ECO:0000256" key="2">
    <source>
        <dbReference type="ARBA" id="ARBA00023125"/>
    </source>
</evidence>
<dbReference type="GO" id="GO:0006384">
    <property type="term" value="P:transcription initiation at RNA polymerase III promoter"/>
    <property type="evidence" value="ECO:0007669"/>
    <property type="project" value="InterPro"/>
</dbReference>
<accession>A0A0L7R515</accession>
<evidence type="ECO:0000313" key="9">
    <source>
        <dbReference type="Proteomes" id="UP000053825"/>
    </source>
</evidence>
<keyword evidence="4" id="KW-0539">Nucleus</keyword>
<feature type="region of interest" description="Disordered" evidence="5">
    <location>
        <begin position="1"/>
        <end position="50"/>
    </location>
</feature>
<sequence length="617" mass="71423">MSVTSEASDINFDKQNEKDEDFKIDDYQKEIDSDDSYYDIPETNDDENVKDNENEIDEHQENEHIGPVLPGGHRFDRKFICVKYPGNVINPDKAIETLGGIQNISTAISTPYRRLELRFRPDDAYCKPTCGDRHNTNGFLLKVKIKKSRVIKVEEAELKQSKKQCTSNMNINDSPNGDTENDENNVDAVNPTEIQDIPQCSNVENKNQQGQIMTDLINQVQCCSVNTLGDSVTPPDKDLLSKSVKDLQDLSSHTSDANLLKSKRNVEPTFDRNKYEDLSEDKDYELPKLKVLGRVDTEFKFISLCDFQYLPMTQKKDDPKKLECIYDKIYPSHIPHYAWLRNDVPYFLPPAAFSRMDTVQQYVPKTEINSYPENVIGKSRKRRAGFSNFIYFSTPEVPTKPPIMWVKLGYDPRKDISARKYQVLDYRLKAMHGLGSTVKCKRNYSEYTLPYKSTPVSKQKTIVQNASSSQEQYYKKQQDLNENVYIYREGMIPPSRQMFYQYCDVLVNEIQEMLAKLPDPLPSTRCHEKRGWLPSGFDVQCREIINKQVRAVLRKQLNIPEDHPTSLPRKRKNRIKIKFDQLKGKKRKKKSDSVFSAEENEEKSDKTESSADIIENE</sequence>
<feature type="compositionally biased region" description="Acidic residues" evidence="5">
    <location>
        <begin position="32"/>
        <end position="46"/>
    </location>
</feature>
<dbReference type="InterPro" id="IPR040454">
    <property type="entry name" value="TF_IIIC_Tfc1/Sfc1"/>
</dbReference>
<evidence type="ECO:0000313" key="8">
    <source>
        <dbReference type="EMBL" id="KOC65841.1"/>
    </source>
</evidence>
<dbReference type="GO" id="GO:0001003">
    <property type="term" value="F:RNA polymerase III type 2 promoter sequence-specific DNA binding"/>
    <property type="evidence" value="ECO:0007669"/>
    <property type="project" value="TreeGrafter"/>
</dbReference>
<gene>
    <name evidence="8" type="ORF">WH47_10303</name>
</gene>
<dbReference type="Proteomes" id="UP000053825">
    <property type="component" value="Unassembled WGS sequence"/>
</dbReference>
<evidence type="ECO:0000259" key="6">
    <source>
        <dbReference type="Pfam" id="PF09734"/>
    </source>
</evidence>
<keyword evidence="9" id="KW-1185">Reference proteome</keyword>
<dbReference type="AlphaFoldDB" id="A0A0L7R515"/>
<organism evidence="8 9">
    <name type="scientific">Habropoda laboriosa</name>
    <dbReference type="NCBI Taxonomy" id="597456"/>
    <lineage>
        <taxon>Eukaryota</taxon>
        <taxon>Metazoa</taxon>
        <taxon>Ecdysozoa</taxon>
        <taxon>Arthropoda</taxon>
        <taxon>Hexapoda</taxon>
        <taxon>Insecta</taxon>
        <taxon>Pterygota</taxon>
        <taxon>Neoptera</taxon>
        <taxon>Endopterygota</taxon>
        <taxon>Hymenoptera</taxon>
        <taxon>Apocrita</taxon>
        <taxon>Aculeata</taxon>
        <taxon>Apoidea</taxon>
        <taxon>Anthophila</taxon>
        <taxon>Apidae</taxon>
        <taxon>Habropoda</taxon>
    </lineage>
</organism>
<dbReference type="EMBL" id="KQ414657">
    <property type="protein sequence ID" value="KOC65841.1"/>
    <property type="molecule type" value="Genomic_DNA"/>
</dbReference>
<evidence type="ECO:0000256" key="4">
    <source>
        <dbReference type="ARBA" id="ARBA00023242"/>
    </source>
</evidence>
<feature type="domain" description="Transcription factor IIIC subunit Tfc1/Sfc1 triple barrel" evidence="7">
    <location>
        <begin position="80"/>
        <end position="166"/>
    </location>
</feature>
<dbReference type="Pfam" id="PF09734">
    <property type="entry name" value="Tau95"/>
    <property type="match status" value="1"/>
</dbReference>
<dbReference type="GO" id="GO:0000127">
    <property type="term" value="C:transcription factor TFIIIC complex"/>
    <property type="evidence" value="ECO:0007669"/>
    <property type="project" value="InterPro"/>
</dbReference>
<feature type="compositionally biased region" description="Polar residues" evidence="5">
    <location>
        <begin position="163"/>
        <end position="178"/>
    </location>
</feature>
<comment type="subcellular location">
    <subcellularLocation>
        <location evidence="1">Nucleus</location>
    </subcellularLocation>
</comment>
<keyword evidence="3" id="KW-0804">Transcription</keyword>
<protein>
    <submittedName>
        <fullName evidence="8">General transcription factor 3C polypeptide 5</fullName>
    </submittedName>
</protein>
<evidence type="ECO:0000259" key="7">
    <source>
        <dbReference type="Pfam" id="PF17682"/>
    </source>
</evidence>